<reference evidence="1" key="1">
    <citation type="journal article" date="2012" name="Science">
        <title>Fermentation, hydrogen, and sulfur metabolism in multiple uncultivated bacterial phyla.</title>
        <authorList>
            <person name="Wrighton K.C."/>
            <person name="Thomas B.C."/>
            <person name="Sharon I."/>
            <person name="Miller C.S."/>
            <person name="Castelle C.J."/>
            <person name="VerBerkmoes N.C."/>
            <person name="Wilkins M.J."/>
            <person name="Hettich R.L."/>
            <person name="Lipton M.S."/>
            <person name="Williams K.H."/>
            <person name="Long P.E."/>
            <person name="Banfield J.F."/>
        </authorList>
    </citation>
    <scope>NUCLEOTIDE SEQUENCE [LARGE SCALE GENOMIC DNA]</scope>
</reference>
<comment type="caution">
    <text evidence="1">The sequence shown here is derived from an EMBL/GenBank/DDBJ whole genome shotgun (WGS) entry which is preliminary data.</text>
</comment>
<organism evidence="1">
    <name type="scientific">uncultured bacterium</name>
    <name type="common">gcode 4</name>
    <dbReference type="NCBI Taxonomy" id="1234023"/>
    <lineage>
        <taxon>Bacteria</taxon>
        <taxon>environmental samples</taxon>
    </lineage>
</organism>
<protein>
    <recommendedName>
        <fullName evidence="2">DUF115 domain-containing protein</fullName>
    </recommendedName>
</protein>
<evidence type="ECO:0000313" key="1">
    <source>
        <dbReference type="EMBL" id="EKD29975.1"/>
    </source>
</evidence>
<dbReference type="Gene3D" id="3.90.1480.10">
    <property type="entry name" value="Alpha-2,3-sialyltransferase"/>
    <property type="match status" value="1"/>
</dbReference>
<sequence>MKKHIISIGRKLEKYLPEAIFQTTGKLYEMLGFLLSDKKILEKNRDLKDIWKWKRAFLLATWPSIKLEDLSLLVWEDCFSVSNFFLHKDINIIQPKIHFFAPYHEPLVLENYVDWLRTSDSTLPESTAVVLWHTTKEIVDKYSLFSKRKVYYIHLSHFSPLFNTINIKYPILAPQTGPIMILPVLLYMGYTEIYLLGCDHTVLRDYKKTVNNFYSKDKDMRVNATDSKSWPNIVDELTSELNVFRQYEYYKTISVKMGTGIVNLSKDSWLDSFEYQTLDKVIWSK</sequence>
<dbReference type="EMBL" id="AMFJ01034197">
    <property type="protein sequence ID" value="EKD29975.1"/>
    <property type="molecule type" value="Genomic_DNA"/>
</dbReference>
<dbReference type="AlphaFoldDB" id="K1XI06"/>
<name>K1XI06_9BACT</name>
<accession>K1XI06</accession>
<proteinExistence type="predicted"/>
<evidence type="ECO:0008006" key="2">
    <source>
        <dbReference type="Google" id="ProtNLM"/>
    </source>
</evidence>
<gene>
    <name evidence="1" type="ORF">ACD_78C00197G0010</name>
</gene>